<accession>A0A5C6ARB2</accession>
<proteinExistence type="predicted"/>
<keyword evidence="2" id="KW-1185">Reference proteome</keyword>
<dbReference type="AlphaFoldDB" id="A0A5C6ARB2"/>
<name>A0A5C6ARB2_9BACT</name>
<evidence type="ECO:0000313" key="2">
    <source>
        <dbReference type="Proteomes" id="UP000316213"/>
    </source>
</evidence>
<gene>
    <name evidence="1" type="ORF">Pla100_12670</name>
</gene>
<evidence type="ECO:0000313" key="1">
    <source>
        <dbReference type="EMBL" id="TWU01532.1"/>
    </source>
</evidence>
<dbReference type="EMBL" id="SJPM01000002">
    <property type="protein sequence ID" value="TWU01532.1"/>
    <property type="molecule type" value="Genomic_DNA"/>
</dbReference>
<protein>
    <submittedName>
        <fullName evidence="1">Uncharacterized protein</fullName>
    </submittedName>
</protein>
<organism evidence="1 2">
    <name type="scientific">Neorhodopirellula pilleata</name>
    <dbReference type="NCBI Taxonomy" id="2714738"/>
    <lineage>
        <taxon>Bacteria</taxon>
        <taxon>Pseudomonadati</taxon>
        <taxon>Planctomycetota</taxon>
        <taxon>Planctomycetia</taxon>
        <taxon>Pirellulales</taxon>
        <taxon>Pirellulaceae</taxon>
        <taxon>Neorhodopirellula</taxon>
    </lineage>
</organism>
<reference evidence="1 2" key="1">
    <citation type="submission" date="2019-02" db="EMBL/GenBank/DDBJ databases">
        <title>Deep-cultivation of Planctomycetes and their phenomic and genomic characterization uncovers novel biology.</title>
        <authorList>
            <person name="Wiegand S."/>
            <person name="Jogler M."/>
            <person name="Boedeker C."/>
            <person name="Pinto D."/>
            <person name="Vollmers J."/>
            <person name="Rivas-Marin E."/>
            <person name="Kohn T."/>
            <person name="Peeters S.H."/>
            <person name="Heuer A."/>
            <person name="Rast P."/>
            <person name="Oberbeckmann S."/>
            <person name="Bunk B."/>
            <person name="Jeske O."/>
            <person name="Meyerdierks A."/>
            <person name="Storesund J.E."/>
            <person name="Kallscheuer N."/>
            <person name="Luecker S."/>
            <person name="Lage O.M."/>
            <person name="Pohl T."/>
            <person name="Merkel B.J."/>
            <person name="Hornburger P."/>
            <person name="Mueller R.-W."/>
            <person name="Bruemmer F."/>
            <person name="Labrenz M."/>
            <person name="Spormann A.M."/>
            <person name="Op Den Camp H."/>
            <person name="Overmann J."/>
            <person name="Amann R."/>
            <person name="Jetten M.S.M."/>
            <person name="Mascher T."/>
            <person name="Medema M.H."/>
            <person name="Devos D.P."/>
            <person name="Kaster A.-K."/>
            <person name="Ovreas L."/>
            <person name="Rohde M."/>
            <person name="Galperin M.Y."/>
            <person name="Jogler C."/>
        </authorList>
    </citation>
    <scope>NUCLEOTIDE SEQUENCE [LARGE SCALE GENOMIC DNA]</scope>
    <source>
        <strain evidence="1 2">Pla100</strain>
    </source>
</reference>
<sequence length="59" mass="6516">MTLPALSLGNRLFWQLVEVSLLAAPVRAYRIVGATMFRIGFKYVCHTDSFPGRGLGGFL</sequence>
<dbReference type="Proteomes" id="UP000316213">
    <property type="component" value="Unassembled WGS sequence"/>
</dbReference>
<comment type="caution">
    <text evidence="1">The sequence shown here is derived from an EMBL/GenBank/DDBJ whole genome shotgun (WGS) entry which is preliminary data.</text>
</comment>